<gene>
    <name evidence="1" type="ORF">QYF62_02705</name>
</gene>
<proteinExistence type="predicted"/>
<accession>A0ABT8GXN7</accession>
<protein>
    <submittedName>
        <fullName evidence="1">Uncharacterized protein</fullName>
    </submittedName>
</protein>
<dbReference type="EMBL" id="JAUHTB010000002">
    <property type="protein sequence ID" value="MDN4504972.1"/>
    <property type="molecule type" value="Genomic_DNA"/>
</dbReference>
<dbReference type="RefSeq" id="WP_256821457.1">
    <property type="nucleotide sequence ID" value="NZ_JAUHTB010000002.1"/>
</dbReference>
<evidence type="ECO:0000313" key="1">
    <source>
        <dbReference type="EMBL" id="MDN4504972.1"/>
    </source>
</evidence>
<organism evidence="1 2">
    <name type="scientific">Dietzia maris</name>
    <dbReference type="NCBI Taxonomy" id="37915"/>
    <lineage>
        <taxon>Bacteria</taxon>
        <taxon>Bacillati</taxon>
        <taxon>Actinomycetota</taxon>
        <taxon>Actinomycetes</taxon>
        <taxon>Mycobacteriales</taxon>
        <taxon>Dietziaceae</taxon>
        <taxon>Dietzia</taxon>
    </lineage>
</organism>
<name>A0ABT8GXN7_9ACTN</name>
<evidence type="ECO:0000313" key="2">
    <source>
        <dbReference type="Proteomes" id="UP001172702"/>
    </source>
</evidence>
<sequence length="143" mass="15802">MALADFFWHSQVALDCCAVIVASARFRRCGRAINCGEHPGRGYLRNAGVRARGRRVHAMNEKVARSQVVDEGPRAVRWSQVEEAFYVGNYRGNFVGYIDKGPDGGFRSFDSMSTLRGEASSLEESMACLDALFFATAGDRGRQ</sequence>
<reference evidence="1 2" key="1">
    <citation type="submission" date="2023-07" db="EMBL/GenBank/DDBJ databases">
        <title>Strategy for survival of the halotoleranting strain Dietzia MX2 from the Yakshinskoe mineral salts deposit.</title>
        <authorList>
            <person name="Kharitonova M.A."/>
            <person name="Kupriyanova-Ashina F.G."/>
            <person name="Shakirov T.R."/>
            <person name="Vafina M.S."/>
            <person name="Ilinskaya O.N."/>
        </authorList>
    </citation>
    <scope>NUCLEOTIDE SEQUENCE [LARGE SCALE GENOMIC DNA]</scope>
    <source>
        <strain evidence="1 2">MX2</strain>
    </source>
</reference>
<comment type="caution">
    <text evidence="1">The sequence shown here is derived from an EMBL/GenBank/DDBJ whole genome shotgun (WGS) entry which is preliminary data.</text>
</comment>
<dbReference type="Proteomes" id="UP001172702">
    <property type="component" value="Unassembled WGS sequence"/>
</dbReference>
<keyword evidence="2" id="KW-1185">Reference proteome</keyword>